<feature type="compositionally biased region" description="Basic and acidic residues" evidence="4">
    <location>
        <begin position="703"/>
        <end position="714"/>
    </location>
</feature>
<keyword evidence="2" id="KW-0863">Zinc-finger</keyword>
<dbReference type="Gene3D" id="1.20.58.2190">
    <property type="match status" value="1"/>
</dbReference>
<organism evidence="6 7">
    <name type="scientific">Glossina brevipalpis</name>
    <dbReference type="NCBI Taxonomy" id="37001"/>
    <lineage>
        <taxon>Eukaryota</taxon>
        <taxon>Metazoa</taxon>
        <taxon>Ecdysozoa</taxon>
        <taxon>Arthropoda</taxon>
        <taxon>Hexapoda</taxon>
        <taxon>Insecta</taxon>
        <taxon>Pterygota</taxon>
        <taxon>Neoptera</taxon>
        <taxon>Endopterygota</taxon>
        <taxon>Diptera</taxon>
        <taxon>Brachycera</taxon>
        <taxon>Muscomorpha</taxon>
        <taxon>Hippoboscoidea</taxon>
        <taxon>Glossinidae</taxon>
        <taxon>Glossina</taxon>
    </lineage>
</organism>
<dbReference type="InterPro" id="IPR001876">
    <property type="entry name" value="Znf_RanBP2"/>
</dbReference>
<dbReference type="InterPro" id="IPR036443">
    <property type="entry name" value="Znf_RanBP2_sf"/>
</dbReference>
<feature type="compositionally biased region" description="Polar residues" evidence="4">
    <location>
        <begin position="686"/>
        <end position="702"/>
    </location>
</feature>
<feature type="compositionally biased region" description="Basic and acidic residues" evidence="4">
    <location>
        <begin position="721"/>
        <end position="734"/>
    </location>
</feature>
<name>A0A1A9WP53_9MUSC</name>
<dbReference type="PANTHER" id="PTHR15326:SF2">
    <property type="entry name" value="PROTEIN TAMOZHENNIC"/>
    <property type="match status" value="1"/>
</dbReference>
<reference evidence="6" key="2">
    <citation type="submission" date="2020-05" db="UniProtKB">
        <authorList>
            <consortium name="EnsemblMetazoa"/>
        </authorList>
    </citation>
    <scope>IDENTIFICATION</scope>
    <source>
        <strain evidence="6">IAEA</strain>
    </source>
</reference>
<proteinExistence type="predicted"/>
<feature type="region of interest" description="Disordered" evidence="4">
    <location>
        <begin position="668"/>
        <end position="816"/>
    </location>
</feature>
<dbReference type="GO" id="GO:0005737">
    <property type="term" value="C:cytoplasm"/>
    <property type="evidence" value="ECO:0007669"/>
    <property type="project" value="TreeGrafter"/>
</dbReference>
<dbReference type="SUPFAM" id="SSF90209">
    <property type="entry name" value="Ran binding protein zinc finger-like"/>
    <property type="match status" value="1"/>
</dbReference>
<dbReference type="InterPro" id="IPR048839">
    <property type="entry name" value="SPATA2_PUB-like"/>
</dbReference>
<keyword evidence="1" id="KW-0479">Metal-binding</keyword>
<evidence type="ECO:0000256" key="3">
    <source>
        <dbReference type="ARBA" id="ARBA00022833"/>
    </source>
</evidence>
<accession>A0A1A9WP53</accession>
<dbReference type="SUPFAM" id="SSF143503">
    <property type="entry name" value="PUG domain-like"/>
    <property type="match status" value="1"/>
</dbReference>
<dbReference type="VEuPathDB" id="VectorBase:GBRI026792"/>
<dbReference type="Proteomes" id="UP000091820">
    <property type="component" value="Unassembled WGS sequence"/>
</dbReference>
<dbReference type="PROSITE" id="PS01358">
    <property type="entry name" value="ZF_RANBP2_1"/>
    <property type="match status" value="1"/>
</dbReference>
<feature type="domain" description="RanBP2-type" evidence="5">
    <location>
        <begin position="824"/>
        <end position="843"/>
    </location>
</feature>
<reference evidence="7" key="1">
    <citation type="submission" date="2014-03" db="EMBL/GenBank/DDBJ databases">
        <authorList>
            <person name="Aksoy S."/>
            <person name="Warren W."/>
            <person name="Wilson R.K."/>
        </authorList>
    </citation>
    <scope>NUCLEOTIDE SEQUENCE [LARGE SCALE GENOMIC DNA]</scope>
    <source>
        <strain evidence="7">IAEA</strain>
    </source>
</reference>
<evidence type="ECO:0000259" key="5">
    <source>
        <dbReference type="PROSITE" id="PS01358"/>
    </source>
</evidence>
<evidence type="ECO:0000256" key="2">
    <source>
        <dbReference type="ARBA" id="ARBA00022771"/>
    </source>
</evidence>
<feature type="compositionally biased region" description="Low complexity" evidence="4">
    <location>
        <begin position="804"/>
        <end position="816"/>
    </location>
</feature>
<dbReference type="STRING" id="37001.A0A1A9WP53"/>
<feature type="compositionally biased region" description="Polar residues" evidence="4">
    <location>
        <begin position="783"/>
        <end position="794"/>
    </location>
</feature>
<dbReference type="GO" id="GO:0008270">
    <property type="term" value="F:zinc ion binding"/>
    <property type="evidence" value="ECO:0007669"/>
    <property type="project" value="UniProtKB-KW"/>
</dbReference>
<evidence type="ECO:0000256" key="4">
    <source>
        <dbReference type="SAM" id="MobiDB-lite"/>
    </source>
</evidence>
<feature type="compositionally biased region" description="Polar residues" evidence="4">
    <location>
        <begin position="617"/>
        <end position="628"/>
    </location>
</feature>
<evidence type="ECO:0000256" key="1">
    <source>
        <dbReference type="ARBA" id="ARBA00022723"/>
    </source>
</evidence>
<dbReference type="AlphaFoldDB" id="A0A1A9WP53"/>
<evidence type="ECO:0000313" key="7">
    <source>
        <dbReference type="Proteomes" id="UP000091820"/>
    </source>
</evidence>
<evidence type="ECO:0000313" key="6">
    <source>
        <dbReference type="EnsemblMetazoa" id="GBRI026792-PA"/>
    </source>
</evidence>
<dbReference type="InterPro" id="IPR036339">
    <property type="entry name" value="PUB-like_dom_sf"/>
</dbReference>
<protein>
    <recommendedName>
        <fullName evidence="5">RanBP2-type domain-containing protein</fullName>
    </recommendedName>
</protein>
<feature type="region of interest" description="Disordered" evidence="4">
    <location>
        <begin position="605"/>
        <end position="629"/>
    </location>
</feature>
<sequence length="865" mass="98388">MSDFLGRDRISSLWDEILKRHWNYLEAEENIEKLEQRNRLEECFYRFLNIVEPDRKFFLPETSTVLRNSIRDLPKFCIDKALLAFDAISQYANNLYMKPWRKEFRILKMYSGFFQHVIQSCLLDVEKLFEAMGYSRVSDDLLVLDGPICPDQVANVSRDAMAAYVELQILKQILGGLNDLGLGSCWLEIYRYRESHVCDVAEAIENLSYYRNEDNMPIDNYSYVKLKKSSTKPSPVASRTRSRGGTYGSTFAGDARRVGANMHINCYPYPSCINQNPATVYNNLTCRPTLDVQSPHTSHYSDPNAIATLQQRNSFMDPPGSCHSTVYYPFPPSTNFYESPYEYLGSPVDTNYTYSSVAQTGYNVSGNRYPLPYNISHQFDNCNAIEPNYATVRENRSYPSMSKGHYDCSNNPTATCYTSVNSSATTNNGHLNSVNNLQRQSSYPPDQLIDFDEKNGQYVNKHSYAHEINDAMYCAKDRAIDSRRLTCRDLQIGDGYIHNNTDFPSINQQRCYAYPHRKIPNTNDDTYIYALPTPKENRTIRGKLTIDNANNREDNYHQMRKNPKQDCFELDSAMKRLSPHTGSTAERDMSDLYYESACDDITNNAFGREGGEERRQCSPTQLSKNQDGVGSFESWHHVFQKLQPNGHSKDIGDGDNMLMQSLDLDSLNLANDTSPTTTNTERRRSQYNSSTSENKSIRSTIHNSEKARSLEKTHKTAGNKQEPETHKSTNDNKKIKSALKQPNKQEQQTNCKNEKITTTTAATANNKFNKSSADNKTNEFKKNGNNNKPTGSQNRKTKPMDSKQTPSTTTSTTTQVIVTSPQEWSCTFCTFLNPNSGNICEICFHSKDFIPDTAVVAHNNAPTCV</sequence>
<dbReference type="EnsemblMetazoa" id="GBRI026792-RA">
    <property type="protein sequence ID" value="GBRI026792-PA"/>
    <property type="gene ID" value="GBRI026792"/>
</dbReference>
<dbReference type="Pfam" id="PF21388">
    <property type="entry name" value="SPATA2_PUB-like"/>
    <property type="match status" value="1"/>
</dbReference>
<dbReference type="PANTHER" id="PTHR15326">
    <property type="entry name" value="SPERMATOGENESIS-ASSOCIATED PROTEIN 2/TAMOZHENNIC"/>
    <property type="match status" value="1"/>
</dbReference>
<feature type="compositionally biased region" description="Polar residues" evidence="4">
    <location>
        <begin position="740"/>
        <end position="751"/>
    </location>
</feature>
<keyword evidence="7" id="KW-1185">Reference proteome</keyword>
<feature type="compositionally biased region" description="Polar residues" evidence="4">
    <location>
        <begin position="765"/>
        <end position="775"/>
    </location>
</feature>
<feature type="region of interest" description="Disordered" evidence="4">
    <location>
        <begin position="230"/>
        <end position="249"/>
    </location>
</feature>
<keyword evidence="3" id="KW-0862">Zinc</keyword>